<evidence type="ECO:0000313" key="3">
    <source>
        <dbReference type="Proteomes" id="UP001166191"/>
    </source>
</evidence>
<organism evidence="2 3">
    <name type="scientific">Paracoccus marinaquae</name>
    <dbReference type="NCBI Taxonomy" id="2841926"/>
    <lineage>
        <taxon>Bacteria</taxon>
        <taxon>Pseudomonadati</taxon>
        <taxon>Pseudomonadota</taxon>
        <taxon>Alphaproteobacteria</taxon>
        <taxon>Rhodobacterales</taxon>
        <taxon>Paracoccaceae</taxon>
        <taxon>Paracoccus</taxon>
    </lineage>
</organism>
<comment type="caution">
    <text evidence="2">The sequence shown here is derived from an EMBL/GenBank/DDBJ whole genome shotgun (WGS) entry which is preliminary data.</text>
</comment>
<name>A0ABS6AL63_9RHOB</name>
<dbReference type="InterPro" id="IPR019432">
    <property type="entry name" value="Acyltransferase_MbtK/IucB-like"/>
</dbReference>
<dbReference type="SMART" id="SM01006">
    <property type="entry name" value="AlcB"/>
    <property type="match status" value="1"/>
</dbReference>
<sequence length="277" mass="31855">MTSAAAAGSTADIWTEMERAFADPECQTYRLPAGMPLRAMRCARPDGTVSRAGFFQSAPLWLAHEPQGWLGAQDVPGPEGRDHPLRAPKPEGLVYERHDPVARLTVSFRSVDIGRDLDRFFHWQNDPRVAFFWEENKPRDELRAYLEGRAADPHCLPLIGCFDGDEAGYFEAYWAREDRLGPYYDSQPWDRGWHGLIGEYRHLGRRKTAAWLRGLSHYLFLDCPMTTQLVGEPRFDNAKLLAYADALAYEKLKEFDFPHKRSALMRCRRSEFFGRVL</sequence>
<dbReference type="RefSeq" id="WP_216033080.1">
    <property type="nucleotide sequence ID" value="NZ_JAHKNG010000014.1"/>
</dbReference>
<dbReference type="PANTHER" id="PTHR31438">
    <property type="entry name" value="LYSINE N-ACYLTRANSFERASE C17G9.06C-RELATED"/>
    <property type="match status" value="1"/>
</dbReference>
<dbReference type="PANTHER" id="PTHR31438:SF1">
    <property type="entry name" value="LYSINE N-ACYLTRANSFERASE C17G9.06C-RELATED"/>
    <property type="match status" value="1"/>
</dbReference>
<feature type="domain" description="Acyltransferase MbtK/IucB-like conserved" evidence="1">
    <location>
        <begin position="109"/>
        <end position="156"/>
    </location>
</feature>
<protein>
    <submittedName>
        <fullName evidence="2">Acetyltransferase</fullName>
    </submittedName>
</protein>
<evidence type="ECO:0000313" key="2">
    <source>
        <dbReference type="EMBL" id="MBU3030399.1"/>
    </source>
</evidence>
<dbReference type="EMBL" id="JAHKNG010000014">
    <property type="protein sequence ID" value="MBU3030399.1"/>
    <property type="molecule type" value="Genomic_DNA"/>
</dbReference>
<keyword evidence="3" id="KW-1185">Reference proteome</keyword>
<proteinExistence type="predicted"/>
<evidence type="ECO:0000259" key="1">
    <source>
        <dbReference type="SMART" id="SM01006"/>
    </source>
</evidence>
<dbReference type="Pfam" id="PF13523">
    <property type="entry name" value="Acetyltransf_8"/>
    <property type="match status" value="1"/>
</dbReference>
<accession>A0ABS6AL63</accession>
<gene>
    <name evidence="2" type="ORF">KNW02_09740</name>
</gene>
<reference evidence="2" key="1">
    <citation type="submission" date="2021-06" db="EMBL/GenBank/DDBJ databases">
        <title>Paracoccus bacterium XHP0099 sp. nov., isolated from the surface waters of the Yellow Sea.</title>
        <authorList>
            <person name="Xue H."/>
            <person name="Zhang D."/>
        </authorList>
    </citation>
    <scope>NUCLEOTIDE SEQUENCE</scope>
    <source>
        <strain evidence="2">XHP0099</strain>
    </source>
</reference>
<dbReference type="Proteomes" id="UP001166191">
    <property type="component" value="Unassembled WGS sequence"/>
</dbReference>